<name>A0A098LXU5_GEMSP</name>
<reference evidence="2" key="2">
    <citation type="submission" date="2014-09" db="EMBL/GenBank/DDBJ databases">
        <authorList>
            <person name="Gonzales D.T.T."/>
            <person name="Saloma C.P."/>
        </authorList>
    </citation>
    <scope>NUCLEOTIDE SEQUENCE</scope>
    <source>
        <tissue evidence="2">Venom duct</tissue>
    </source>
</reference>
<protein>
    <submittedName>
        <fullName evidence="2">Gsp_25 putative toxin</fullName>
    </submittedName>
</protein>
<feature type="signal peptide" evidence="1">
    <location>
        <begin position="1"/>
        <end position="22"/>
    </location>
</feature>
<keyword evidence="1" id="KW-0732">Signal</keyword>
<reference evidence="2" key="1">
    <citation type="journal article" date="2014" name="Toxicon">
        <title>A bioinformatics survey for conotoxin-like sequences in three turrid snail venom duct transcriptomes.</title>
        <authorList>
            <person name="Gonzales D.T."/>
            <person name="Saloma C.P."/>
        </authorList>
    </citation>
    <scope>NUCLEOTIDE SEQUENCE</scope>
    <source>
        <tissue evidence="2">Venom duct</tissue>
    </source>
</reference>
<evidence type="ECO:0000313" key="2">
    <source>
        <dbReference type="EMBL" id="JAC94769.1"/>
    </source>
</evidence>
<feature type="chain" id="PRO_5001944916" evidence="1">
    <location>
        <begin position="23"/>
        <end position="69"/>
    </location>
</feature>
<sequence length="69" mass="7650">MNVQATLKIFVLVIMAAAFVSPASLHGGDVHAIDYDDDAKRTTEWQQQCMENCLAANWGISYCTDYCFG</sequence>
<proteinExistence type="predicted"/>
<dbReference type="EMBL" id="GBRA01000025">
    <property type="protein sequence ID" value="JAC94769.1"/>
    <property type="molecule type" value="Transcribed_RNA"/>
</dbReference>
<evidence type="ECO:0000256" key="1">
    <source>
        <dbReference type="SAM" id="SignalP"/>
    </source>
</evidence>
<accession>A0A098LXU5</accession>
<dbReference type="AlphaFoldDB" id="A0A098LXU5"/>
<organism evidence="2">
    <name type="scientific">Gemmula speciosa</name>
    <name type="common">Splendid gem-turris</name>
    <name type="synonym">Pleurotoma speciosa</name>
    <dbReference type="NCBI Taxonomy" id="439592"/>
    <lineage>
        <taxon>Eukaryota</taxon>
        <taxon>Metazoa</taxon>
        <taxon>Spiralia</taxon>
        <taxon>Lophotrochozoa</taxon>
        <taxon>Mollusca</taxon>
        <taxon>Gastropoda</taxon>
        <taxon>Caenogastropoda</taxon>
        <taxon>Neogastropoda</taxon>
        <taxon>Conoidea</taxon>
        <taxon>Turridae</taxon>
        <taxon>Gemmula</taxon>
    </lineage>
</organism>